<proteinExistence type="predicted"/>
<protein>
    <submittedName>
        <fullName evidence="1">Uncharacterized protein</fullName>
    </submittedName>
</protein>
<keyword evidence="2" id="KW-1185">Reference proteome</keyword>
<evidence type="ECO:0000313" key="1">
    <source>
        <dbReference type="EMBL" id="EOY07818.1"/>
    </source>
</evidence>
<evidence type="ECO:0000313" key="2">
    <source>
        <dbReference type="Proteomes" id="UP000026915"/>
    </source>
</evidence>
<dbReference type="Proteomes" id="UP000026915">
    <property type="component" value="Chromosome 5"/>
</dbReference>
<dbReference type="AlphaFoldDB" id="A0A061ET41"/>
<name>A0A061ET41_THECC</name>
<dbReference type="Gramene" id="EOY07818">
    <property type="protein sequence ID" value="EOY07818"/>
    <property type="gene ID" value="TCM_022139"/>
</dbReference>
<organism evidence="1 2">
    <name type="scientific">Theobroma cacao</name>
    <name type="common">Cacao</name>
    <name type="synonym">Cocoa</name>
    <dbReference type="NCBI Taxonomy" id="3641"/>
    <lineage>
        <taxon>Eukaryota</taxon>
        <taxon>Viridiplantae</taxon>
        <taxon>Streptophyta</taxon>
        <taxon>Embryophyta</taxon>
        <taxon>Tracheophyta</taxon>
        <taxon>Spermatophyta</taxon>
        <taxon>Magnoliopsida</taxon>
        <taxon>eudicotyledons</taxon>
        <taxon>Gunneridae</taxon>
        <taxon>Pentapetalae</taxon>
        <taxon>rosids</taxon>
        <taxon>malvids</taxon>
        <taxon>Malvales</taxon>
        <taxon>Malvaceae</taxon>
        <taxon>Byttnerioideae</taxon>
        <taxon>Theobroma</taxon>
    </lineage>
</organism>
<gene>
    <name evidence="1" type="ORF">TCM_022139</name>
</gene>
<dbReference type="HOGENOM" id="CLU_2502468_0_0_1"/>
<dbReference type="EMBL" id="CM001883">
    <property type="protein sequence ID" value="EOY07818.1"/>
    <property type="molecule type" value="Genomic_DNA"/>
</dbReference>
<sequence length="86" mass="9970">MHILYAWLPVCHLQSPSRVRWPSWMACEEPCMHSAVLTMEGVFQSMVNLMSNRSWDFHNKISFLVINSENFAGPKVTGKIFQELLD</sequence>
<reference evidence="1 2" key="1">
    <citation type="journal article" date="2013" name="Genome Biol.">
        <title>The genome sequence of the most widely cultivated cacao type and its use to identify candidate genes regulating pod color.</title>
        <authorList>
            <person name="Motamayor J.C."/>
            <person name="Mockaitis K."/>
            <person name="Schmutz J."/>
            <person name="Haiminen N."/>
            <person name="Iii D.L."/>
            <person name="Cornejo O."/>
            <person name="Findley S.D."/>
            <person name="Zheng P."/>
            <person name="Utro F."/>
            <person name="Royaert S."/>
            <person name="Saski C."/>
            <person name="Jenkins J."/>
            <person name="Podicheti R."/>
            <person name="Zhao M."/>
            <person name="Scheffler B.E."/>
            <person name="Stack J.C."/>
            <person name="Feltus F.A."/>
            <person name="Mustiga G.M."/>
            <person name="Amores F."/>
            <person name="Phillips W."/>
            <person name="Marelli J.P."/>
            <person name="May G.D."/>
            <person name="Shapiro H."/>
            <person name="Ma J."/>
            <person name="Bustamante C.D."/>
            <person name="Schnell R.J."/>
            <person name="Main D."/>
            <person name="Gilbert D."/>
            <person name="Parida L."/>
            <person name="Kuhn D.N."/>
        </authorList>
    </citation>
    <scope>NUCLEOTIDE SEQUENCE [LARGE SCALE GENOMIC DNA]</scope>
    <source>
        <strain evidence="2">cv. Matina 1-6</strain>
    </source>
</reference>
<dbReference type="InParanoid" id="A0A061ET41"/>
<accession>A0A061ET41</accession>